<organism evidence="2 3">
    <name type="scientific">Paralvinella palmiformis</name>
    <dbReference type="NCBI Taxonomy" id="53620"/>
    <lineage>
        <taxon>Eukaryota</taxon>
        <taxon>Metazoa</taxon>
        <taxon>Spiralia</taxon>
        <taxon>Lophotrochozoa</taxon>
        <taxon>Annelida</taxon>
        <taxon>Polychaeta</taxon>
        <taxon>Sedentaria</taxon>
        <taxon>Canalipalpata</taxon>
        <taxon>Terebellida</taxon>
        <taxon>Terebelliformia</taxon>
        <taxon>Alvinellidae</taxon>
        <taxon>Paralvinella</taxon>
    </lineage>
</organism>
<evidence type="ECO:0000256" key="1">
    <source>
        <dbReference type="SAM" id="MobiDB-lite"/>
    </source>
</evidence>
<feature type="compositionally biased region" description="Basic and acidic residues" evidence="1">
    <location>
        <begin position="457"/>
        <end position="471"/>
    </location>
</feature>
<feature type="compositionally biased region" description="Polar residues" evidence="1">
    <location>
        <begin position="313"/>
        <end position="352"/>
    </location>
</feature>
<gene>
    <name evidence="2" type="ORF">LSH36_524g00020</name>
</gene>
<feature type="compositionally biased region" description="Polar residues" evidence="1">
    <location>
        <begin position="220"/>
        <end position="250"/>
    </location>
</feature>
<keyword evidence="3" id="KW-1185">Reference proteome</keyword>
<protein>
    <submittedName>
        <fullName evidence="2">Uncharacterized protein</fullName>
    </submittedName>
</protein>
<name>A0AAD9MY32_9ANNE</name>
<feature type="region of interest" description="Disordered" evidence="1">
    <location>
        <begin position="270"/>
        <end position="371"/>
    </location>
</feature>
<feature type="compositionally biased region" description="Basic and acidic residues" evidence="1">
    <location>
        <begin position="428"/>
        <end position="442"/>
    </location>
</feature>
<feature type="region of interest" description="Disordered" evidence="1">
    <location>
        <begin position="213"/>
        <end position="254"/>
    </location>
</feature>
<feature type="compositionally biased region" description="Basic and acidic residues" evidence="1">
    <location>
        <begin position="353"/>
        <end position="363"/>
    </location>
</feature>
<feature type="region of interest" description="Disordered" evidence="1">
    <location>
        <begin position="422"/>
        <end position="471"/>
    </location>
</feature>
<proteinExistence type="predicted"/>
<comment type="caution">
    <text evidence="2">The sequence shown here is derived from an EMBL/GenBank/DDBJ whole genome shotgun (WGS) entry which is preliminary data.</text>
</comment>
<feature type="compositionally biased region" description="Polar residues" evidence="1">
    <location>
        <begin position="443"/>
        <end position="455"/>
    </location>
</feature>
<sequence>MTTSDVDSDLVQYINCDEDTFDSLLKCMTLEELVHTIASLQHEMSSEQRHFDDIKSQLATFKVGDDTPEHAALSAELMESQARLGLLVNRNMKCFLKQNEDRSQAALGAIGLAASPHLESSQCRITSNSDDNEASIINNISASNENSQCTSGYHTDSSPENIIMNTNQTSGISPWKMTSSKYYHVTESCDQNMNSDLKEQDQKENGISGLVLDMNDRNSVDSPTTHFTIRSSVSRHSPGNNEIKTEQNNQDGDESERINFSAAFNMFESSTLSRGNKNQRNFTVSKHSSARGNETKKGKNGHSSDSAALKSPSVHNVNGSNYYTLPNSPKKSSATIVLSPSNDHLNKNVNTHLDSKTSTKENADLASPKTTLSSTVTIRTVPHAVFRSHGGSIVPSPPPQASFSPSNNIQWPLVNKSKYTYSPAKKTQGFDDKSPDEVREPSTWRQALSPVSNSVIERLDSSRSEEPKQSK</sequence>
<accession>A0AAD9MY32</accession>
<dbReference type="EMBL" id="JAODUP010000524">
    <property type="protein sequence ID" value="KAK2147971.1"/>
    <property type="molecule type" value="Genomic_DNA"/>
</dbReference>
<reference evidence="2" key="1">
    <citation type="journal article" date="2023" name="Mol. Biol. Evol.">
        <title>Third-Generation Sequencing Reveals the Adaptive Role of the Epigenome in Three Deep-Sea Polychaetes.</title>
        <authorList>
            <person name="Perez M."/>
            <person name="Aroh O."/>
            <person name="Sun Y."/>
            <person name="Lan Y."/>
            <person name="Juniper S.K."/>
            <person name="Young C.R."/>
            <person name="Angers B."/>
            <person name="Qian P.Y."/>
        </authorList>
    </citation>
    <scope>NUCLEOTIDE SEQUENCE</scope>
    <source>
        <strain evidence="2">P08H-3</strain>
    </source>
</reference>
<dbReference type="Proteomes" id="UP001208570">
    <property type="component" value="Unassembled WGS sequence"/>
</dbReference>
<evidence type="ECO:0000313" key="2">
    <source>
        <dbReference type="EMBL" id="KAK2147971.1"/>
    </source>
</evidence>
<evidence type="ECO:0000313" key="3">
    <source>
        <dbReference type="Proteomes" id="UP001208570"/>
    </source>
</evidence>
<feature type="compositionally biased region" description="Polar residues" evidence="1">
    <location>
        <begin position="270"/>
        <end position="292"/>
    </location>
</feature>
<dbReference type="AlphaFoldDB" id="A0AAD9MY32"/>